<dbReference type="InterPro" id="IPR029063">
    <property type="entry name" value="SAM-dependent_MTases_sf"/>
</dbReference>
<dbReference type="Proteomes" id="UP001596380">
    <property type="component" value="Unassembled WGS sequence"/>
</dbReference>
<dbReference type="InterPro" id="IPR006764">
    <property type="entry name" value="SAM_dep_MeTrfase_SAV2177_type"/>
</dbReference>
<keyword evidence="2" id="KW-1185">Reference proteome</keyword>
<accession>A0ABW2CIL9</accession>
<proteinExistence type="predicted"/>
<dbReference type="GO" id="GO:0032259">
    <property type="term" value="P:methylation"/>
    <property type="evidence" value="ECO:0007669"/>
    <property type="project" value="UniProtKB-KW"/>
</dbReference>
<evidence type="ECO:0000313" key="2">
    <source>
        <dbReference type="Proteomes" id="UP001596380"/>
    </source>
</evidence>
<protein>
    <submittedName>
        <fullName evidence="1">SAM-dependent methyltransferase</fullName>
    </submittedName>
</protein>
<keyword evidence="1" id="KW-0489">Methyltransferase</keyword>
<dbReference type="GO" id="GO:0008168">
    <property type="term" value="F:methyltransferase activity"/>
    <property type="evidence" value="ECO:0007669"/>
    <property type="project" value="UniProtKB-KW"/>
</dbReference>
<evidence type="ECO:0000313" key="1">
    <source>
        <dbReference type="EMBL" id="MFC6881599.1"/>
    </source>
</evidence>
<dbReference type="SUPFAM" id="SSF53335">
    <property type="entry name" value="S-adenosyl-L-methionine-dependent methyltransferases"/>
    <property type="match status" value="1"/>
</dbReference>
<gene>
    <name evidence="1" type="ORF">ACFQKB_17710</name>
</gene>
<keyword evidence="1" id="KW-0808">Transferase</keyword>
<dbReference type="PIRSF" id="PIRSF017393">
    <property type="entry name" value="MTase_SAV2177"/>
    <property type="match status" value="1"/>
</dbReference>
<reference evidence="2" key="1">
    <citation type="journal article" date="2019" name="Int. J. Syst. Evol. Microbiol.">
        <title>The Global Catalogue of Microorganisms (GCM) 10K type strain sequencing project: providing services to taxonomists for standard genome sequencing and annotation.</title>
        <authorList>
            <consortium name="The Broad Institute Genomics Platform"/>
            <consortium name="The Broad Institute Genome Sequencing Center for Infectious Disease"/>
            <person name="Wu L."/>
            <person name="Ma J."/>
        </authorList>
    </citation>
    <scope>NUCLEOTIDE SEQUENCE [LARGE SCALE GENOMIC DNA]</scope>
    <source>
        <strain evidence="2">JCM 3369</strain>
    </source>
</reference>
<dbReference type="Pfam" id="PF04672">
    <property type="entry name" value="Methyltransf_19"/>
    <property type="match status" value="1"/>
</dbReference>
<organism evidence="1 2">
    <name type="scientific">Actinomadura yumaensis</name>
    <dbReference type="NCBI Taxonomy" id="111807"/>
    <lineage>
        <taxon>Bacteria</taxon>
        <taxon>Bacillati</taxon>
        <taxon>Actinomycetota</taxon>
        <taxon>Actinomycetes</taxon>
        <taxon>Streptosporangiales</taxon>
        <taxon>Thermomonosporaceae</taxon>
        <taxon>Actinomadura</taxon>
    </lineage>
</organism>
<dbReference type="Gene3D" id="3.40.50.150">
    <property type="entry name" value="Vaccinia Virus protein VP39"/>
    <property type="match status" value="1"/>
</dbReference>
<sequence>MGNPPDPGQRPVELDTGKPHSARVWNYWLGGKDNYPVDREAAERFLETYPGMADVARAVRHFLARTVRHLAGEVGIRQFLDVGTGLPTVDNTHEVAQRVAPESRIVYVDNDPLVLVHARALLTSTPGGATDYIAADVRDPDAILRRARDTLDLDRPVALMMLGVMGHIADEEDPWSIVRRLLDGLPPGSHLTLSDGTDVSGERVAAHERYSETGAVPYHLRAPEQIGRYFEGLELLEPGLVPVSRWRPEHGPFGDPPAVTTFGAVARKP</sequence>
<dbReference type="RefSeq" id="WP_160826906.1">
    <property type="nucleotide sequence ID" value="NZ_JBHSXE010000001.1"/>
</dbReference>
<name>A0ABW2CIL9_9ACTN</name>
<comment type="caution">
    <text evidence="1">The sequence shown here is derived from an EMBL/GenBank/DDBJ whole genome shotgun (WGS) entry which is preliminary data.</text>
</comment>
<dbReference type="EMBL" id="JBHSXS010000009">
    <property type="protein sequence ID" value="MFC6881599.1"/>
    <property type="molecule type" value="Genomic_DNA"/>
</dbReference>